<proteinExistence type="predicted"/>
<dbReference type="EMBL" id="PJNH01000002">
    <property type="protein sequence ID" value="PKR77734.1"/>
    <property type="molecule type" value="Genomic_DNA"/>
</dbReference>
<protein>
    <submittedName>
        <fullName evidence="2">Uncharacterized protein</fullName>
    </submittedName>
</protein>
<evidence type="ECO:0000313" key="3">
    <source>
        <dbReference type="Proteomes" id="UP000243524"/>
    </source>
</evidence>
<evidence type="ECO:0000256" key="1">
    <source>
        <dbReference type="SAM" id="MobiDB-lite"/>
    </source>
</evidence>
<reference evidence="2 3" key="1">
    <citation type="submission" date="2017-06" db="EMBL/GenBank/DDBJ databases">
        <title>the draft geome sequence of Illustriluteabacillus marina B3227.</title>
        <authorList>
            <person name="He R.-H."/>
            <person name="Du Z.-J."/>
        </authorList>
    </citation>
    <scope>NUCLEOTIDE SEQUENCE [LARGE SCALE GENOMIC DNA]</scope>
    <source>
        <strain evidence="2 3">B3227</strain>
    </source>
</reference>
<dbReference type="AlphaFoldDB" id="A0A2I0QTV7"/>
<organism evidence="2 3">
    <name type="scientific">Halalkalibacillus sediminis</name>
    <dbReference type="NCBI Taxonomy" id="2018042"/>
    <lineage>
        <taxon>Bacteria</taxon>
        <taxon>Bacillati</taxon>
        <taxon>Bacillota</taxon>
        <taxon>Bacilli</taxon>
        <taxon>Bacillales</taxon>
        <taxon>Bacillaceae</taxon>
        <taxon>Halalkalibacillus</taxon>
    </lineage>
</organism>
<evidence type="ECO:0000313" key="2">
    <source>
        <dbReference type="EMBL" id="PKR77734.1"/>
    </source>
</evidence>
<comment type="caution">
    <text evidence="2">The sequence shown here is derived from an EMBL/GenBank/DDBJ whole genome shotgun (WGS) entry which is preliminary data.</text>
</comment>
<feature type="region of interest" description="Disordered" evidence="1">
    <location>
        <begin position="1"/>
        <end position="22"/>
    </location>
</feature>
<sequence length="103" mass="11320">MSSSSTVLKSRAYAETHGRGARIHGQMLKATGKEHEFTGKMPKVTGKEHEFTVKMQKATGKELESRANAETYGNVGIHPIVIFHKISCKRVGSISIVIAKLRL</sequence>
<name>A0A2I0QTV7_9BACI</name>
<accession>A0A2I0QTV7</accession>
<keyword evidence="3" id="KW-1185">Reference proteome</keyword>
<gene>
    <name evidence="2" type="ORF">CEY16_07325</name>
</gene>
<dbReference type="Proteomes" id="UP000243524">
    <property type="component" value="Unassembled WGS sequence"/>
</dbReference>